<dbReference type="GO" id="GO:0005524">
    <property type="term" value="F:ATP binding"/>
    <property type="evidence" value="ECO:0007669"/>
    <property type="project" value="UniProtKB-KW"/>
</dbReference>
<dbReference type="Gene3D" id="3.40.50.2300">
    <property type="match status" value="1"/>
</dbReference>
<evidence type="ECO:0000256" key="5">
    <source>
        <dbReference type="PROSITE-ProRule" id="PRU00169"/>
    </source>
</evidence>
<sequence length="464" mass="51529">MSNSVNKLRVLFVDDEAAIREVMRIELPRMGHDVTICEDGQSALVALDKITFDAAIVDLRMPGLSGWDVVDHINKVSPETEVIISTGHGSIDEAIQAIRRGAYDFLPKPCKLIDIATVLQKVADKRSLQNKNYALESRLKLAEGPCQIVGETPPMLQVKKLIEKIAPTDSTALVLGETGTGKELVARRVHDLSSRASMPFVPVNCGALPENLVESELFGHRKGAFTGADTPRKGLIEIANGGTLFLDELGELDKTMQVKLLRFLESGEVRRVGDSETFHVDVRIVCATNRDLQEMVNEGTFREDLYFRVNTFEIRLPALRERKGDIPEISRVLLKRHLKKDSIPKDILAPETIEILQDYDWKGNVRELANALEHAVILWDGVQIMPADLPSNLTKNSVIPLTGSSSVNWTEGTQGKTLRDIEMEVIYHVLDKHDGDKPKCAAELGIALKTLYNKLNQYQTRAAG</sequence>
<name>A0A517WWB5_9PLAN</name>
<dbReference type="Proteomes" id="UP000318384">
    <property type="component" value="Chromosome"/>
</dbReference>
<evidence type="ECO:0000256" key="2">
    <source>
        <dbReference type="ARBA" id="ARBA00022840"/>
    </source>
</evidence>
<evidence type="ECO:0000313" key="8">
    <source>
        <dbReference type="EMBL" id="QDU09502.1"/>
    </source>
</evidence>
<dbReference type="EMBL" id="CP037422">
    <property type="protein sequence ID" value="QDU09502.1"/>
    <property type="molecule type" value="Genomic_DNA"/>
</dbReference>
<dbReference type="SMART" id="SM00448">
    <property type="entry name" value="REC"/>
    <property type="match status" value="1"/>
</dbReference>
<dbReference type="InterPro" id="IPR009057">
    <property type="entry name" value="Homeodomain-like_sf"/>
</dbReference>
<dbReference type="Gene3D" id="3.40.50.300">
    <property type="entry name" value="P-loop containing nucleotide triphosphate hydrolases"/>
    <property type="match status" value="1"/>
</dbReference>
<keyword evidence="4" id="KW-0804">Transcription</keyword>
<dbReference type="OrthoDB" id="9807827at2"/>
<dbReference type="PANTHER" id="PTHR32071:SF100">
    <property type="entry name" value="RESPONSE REGULATOR PROTEIN PILR"/>
    <property type="match status" value="1"/>
</dbReference>
<dbReference type="GO" id="GO:0000160">
    <property type="term" value="P:phosphorelay signal transduction system"/>
    <property type="evidence" value="ECO:0007669"/>
    <property type="project" value="InterPro"/>
</dbReference>
<dbReference type="Pfam" id="PF02954">
    <property type="entry name" value="HTH_8"/>
    <property type="match status" value="1"/>
</dbReference>
<dbReference type="CDD" id="cd00009">
    <property type="entry name" value="AAA"/>
    <property type="match status" value="1"/>
</dbReference>
<keyword evidence="2" id="KW-0067">ATP-binding</keyword>
<proteinExistence type="predicted"/>
<dbReference type="InterPro" id="IPR011006">
    <property type="entry name" value="CheY-like_superfamily"/>
</dbReference>
<keyword evidence="5" id="KW-0597">Phosphoprotein</keyword>
<feature type="domain" description="Sigma-54 factor interaction" evidence="6">
    <location>
        <begin position="148"/>
        <end position="377"/>
    </location>
</feature>
<dbReference type="Gene3D" id="1.10.8.60">
    <property type="match status" value="1"/>
</dbReference>
<dbReference type="InterPro" id="IPR025943">
    <property type="entry name" value="Sigma_54_int_dom_ATP-bd_2"/>
</dbReference>
<protein>
    <submittedName>
        <fullName evidence="8">Transcriptional regulatory protein ZraR</fullName>
    </submittedName>
</protein>
<dbReference type="PROSITE" id="PS00676">
    <property type="entry name" value="SIGMA54_INTERACT_2"/>
    <property type="match status" value="1"/>
</dbReference>
<dbReference type="AlphaFoldDB" id="A0A517WWB5"/>
<dbReference type="InterPro" id="IPR002197">
    <property type="entry name" value="HTH_Fis"/>
</dbReference>
<dbReference type="RefSeq" id="WP_145175804.1">
    <property type="nucleotide sequence ID" value="NZ_CP037422.1"/>
</dbReference>
<dbReference type="SUPFAM" id="SSF52172">
    <property type="entry name" value="CheY-like"/>
    <property type="match status" value="1"/>
</dbReference>
<feature type="domain" description="Response regulatory" evidence="7">
    <location>
        <begin position="9"/>
        <end position="123"/>
    </location>
</feature>
<dbReference type="PANTHER" id="PTHR32071">
    <property type="entry name" value="TRANSCRIPTIONAL REGULATORY PROTEIN"/>
    <property type="match status" value="1"/>
</dbReference>
<dbReference type="SUPFAM" id="SSF46689">
    <property type="entry name" value="Homeodomain-like"/>
    <property type="match status" value="1"/>
</dbReference>
<dbReference type="Pfam" id="PF25601">
    <property type="entry name" value="AAA_lid_14"/>
    <property type="match status" value="1"/>
</dbReference>
<dbReference type="InterPro" id="IPR058031">
    <property type="entry name" value="AAA_lid_NorR"/>
</dbReference>
<keyword evidence="3" id="KW-0805">Transcription regulation</keyword>
<gene>
    <name evidence="8" type="primary">zraR_5</name>
    <name evidence="8" type="ORF">V202x_28770</name>
</gene>
<dbReference type="Pfam" id="PF00158">
    <property type="entry name" value="Sigma54_activat"/>
    <property type="match status" value="1"/>
</dbReference>
<evidence type="ECO:0000313" key="9">
    <source>
        <dbReference type="Proteomes" id="UP000318384"/>
    </source>
</evidence>
<dbReference type="InterPro" id="IPR001789">
    <property type="entry name" value="Sig_transdc_resp-reg_receiver"/>
</dbReference>
<dbReference type="GO" id="GO:0043565">
    <property type="term" value="F:sequence-specific DNA binding"/>
    <property type="evidence" value="ECO:0007669"/>
    <property type="project" value="InterPro"/>
</dbReference>
<dbReference type="GO" id="GO:0006355">
    <property type="term" value="P:regulation of DNA-templated transcription"/>
    <property type="evidence" value="ECO:0007669"/>
    <property type="project" value="InterPro"/>
</dbReference>
<feature type="modified residue" description="4-aspartylphosphate" evidence="5">
    <location>
        <position position="58"/>
    </location>
</feature>
<organism evidence="8 9">
    <name type="scientific">Gimesia aquarii</name>
    <dbReference type="NCBI Taxonomy" id="2527964"/>
    <lineage>
        <taxon>Bacteria</taxon>
        <taxon>Pseudomonadati</taxon>
        <taxon>Planctomycetota</taxon>
        <taxon>Planctomycetia</taxon>
        <taxon>Planctomycetales</taxon>
        <taxon>Planctomycetaceae</taxon>
        <taxon>Gimesia</taxon>
    </lineage>
</organism>
<dbReference type="InterPro" id="IPR027417">
    <property type="entry name" value="P-loop_NTPase"/>
</dbReference>
<evidence type="ECO:0000259" key="6">
    <source>
        <dbReference type="PROSITE" id="PS50045"/>
    </source>
</evidence>
<dbReference type="SUPFAM" id="SSF52540">
    <property type="entry name" value="P-loop containing nucleoside triphosphate hydrolases"/>
    <property type="match status" value="1"/>
</dbReference>
<dbReference type="PROSITE" id="PS50045">
    <property type="entry name" value="SIGMA54_INTERACT_4"/>
    <property type="match status" value="1"/>
</dbReference>
<dbReference type="InterPro" id="IPR002078">
    <property type="entry name" value="Sigma_54_int"/>
</dbReference>
<accession>A0A517WWB5</accession>
<dbReference type="InterPro" id="IPR003593">
    <property type="entry name" value="AAA+_ATPase"/>
</dbReference>
<evidence type="ECO:0000259" key="7">
    <source>
        <dbReference type="PROSITE" id="PS50110"/>
    </source>
</evidence>
<dbReference type="FunFam" id="3.40.50.300:FF:000006">
    <property type="entry name" value="DNA-binding transcriptional regulator NtrC"/>
    <property type="match status" value="1"/>
</dbReference>
<keyword evidence="9" id="KW-1185">Reference proteome</keyword>
<evidence type="ECO:0000256" key="4">
    <source>
        <dbReference type="ARBA" id="ARBA00023163"/>
    </source>
</evidence>
<reference evidence="8 9" key="1">
    <citation type="submission" date="2019-03" db="EMBL/GenBank/DDBJ databases">
        <title>Deep-cultivation of Planctomycetes and their phenomic and genomic characterization uncovers novel biology.</title>
        <authorList>
            <person name="Wiegand S."/>
            <person name="Jogler M."/>
            <person name="Boedeker C."/>
            <person name="Pinto D."/>
            <person name="Vollmers J."/>
            <person name="Rivas-Marin E."/>
            <person name="Kohn T."/>
            <person name="Peeters S.H."/>
            <person name="Heuer A."/>
            <person name="Rast P."/>
            <person name="Oberbeckmann S."/>
            <person name="Bunk B."/>
            <person name="Jeske O."/>
            <person name="Meyerdierks A."/>
            <person name="Storesund J.E."/>
            <person name="Kallscheuer N."/>
            <person name="Luecker S."/>
            <person name="Lage O.M."/>
            <person name="Pohl T."/>
            <person name="Merkel B.J."/>
            <person name="Hornburger P."/>
            <person name="Mueller R.-W."/>
            <person name="Bruemmer F."/>
            <person name="Labrenz M."/>
            <person name="Spormann A.M."/>
            <person name="Op den Camp H."/>
            <person name="Overmann J."/>
            <person name="Amann R."/>
            <person name="Jetten M.S.M."/>
            <person name="Mascher T."/>
            <person name="Medema M.H."/>
            <person name="Devos D.P."/>
            <person name="Kaster A.-K."/>
            <person name="Ovreas L."/>
            <person name="Rohde M."/>
            <person name="Galperin M.Y."/>
            <person name="Jogler C."/>
        </authorList>
    </citation>
    <scope>NUCLEOTIDE SEQUENCE [LARGE SCALE GENOMIC DNA]</scope>
    <source>
        <strain evidence="8 9">V202</strain>
    </source>
</reference>
<dbReference type="Pfam" id="PF00072">
    <property type="entry name" value="Response_reg"/>
    <property type="match status" value="1"/>
</dbReference>
<evidence type="ECO:0000256" key="1">
    <source>
        <dbReference type="ARBA" id="ARBA00022741"/>
    </source>
</evidence>
<dbReference type="PROSITE" id="PS50110">
    <property type="entry name" value="RESPONSE_REGULATORY"/>
    <property type="match status" value="1"/>
</dbReference>
<dbReference type="SMART" id="SM00382">
    <property type="entry name" value="AAA"/>
    <property type="match status" value="1"/>
</dbReference>
<keyword evidence="1" id="KW-0547">Nucleotide-binding</keyword>
<dbReference type="Gene3D" id="1.10.10.60">
    <property type="entry name" value="Homeodomain-like"/>
    <property type="match status" value="1"/>
</dbReference>
<evidence type="ECO:0000256" key="3">
    <source>
        <dbReference type="ARBA" id="ARBA00023015"/>
    </source>
</evidence>